<evidence type="ECO:0000313" key="5">
    <source>
        <dbReference type="Proteomes" id="UP001057474"/>
    </source>
</evidence>
<feature type="transmembrane region" description="Helical" evidence="2">
    <location>
        <begin position="587"/>
        <end position="610"/>
    </location>
</feature>
<keyword evidence="2" id="KW-1133">Transmembrane helix</keyword>
<dbReference type="EMBL" id="CP071528">
    <property type="protein sequence ID" value="USQ15258.1"/>
    <property type="molecule type" value="Genomic_DNA"/>
</dbReference>
<evidence type="ECO:0000256" key="1">
    <source>
        <dbReference type="SAM" id="MobiDB-lite"/>
    </source>
</evidence>
<organism evidence="4 5">
    <name type="scientific">Legionella lytica</name>
    <dbReference type="NCBI Taxonomy" id="96232"/>
    <lineage>
        <taxon>Bacteria</taxon>
        <taxon>Pseudomonadati</taxon>
        <taxon>Pseudomonadota</taxon>
        <taxon>Gammaproteobacteria</taxon>
        <taxon>Legionellales</taxon>
        <taxon>Legionellaceae</taxon>
        <taxon>Legionella</taxon>
    </lineage>
</organism>
<dbReference type="Proteomes" id="UP001057474">
    <property type="component" value="Plasmid pLlyPCM2298_1"/>
</dbReference>
<dbReference type="RefSeq" id="WP_252582495.1">
    <property type="nucleotide sequence ID" value="NZ_CP071528.1"/>
</dbReference>
<geneLocation type="plasmid" evidence="4 5">
    <name>pLlyPCM2298_1</name>
</geneLocation>
<evidence type="ECO:0000256" key="2">
    <source>
        <dbReference type="SAM" id="Phobius"/>
    </source>
</evidence>
<feature type="compositionally biased region" description="Basic and acidic residues" evidence="1">
    <location>
        <begin position="642"/>
        <end position="657"/>
    </location>
</feature>
<name>A0ABY4YC78_9GAMM</name>
<evidence type="ECO:0000259" key="3">
    <source>
        <dbReference type="PROSITE" id="PS51459"/>
    </source>
</evidence>
<feature type="domain" description="Fido" evidence="3">
    <location>
        <begin position="171"/>
        <end position="319"/>
    </location>
</feature>
<feature type="region of interest" description="Disordered" evidence="1">
    <location>
        <begin position="642"/>
        <end position="666"/>
    </location>
</feature>
<reference evidence="4" key="1">
    <citation type="submission" date="2021-03" db="EMBL/GenBank/DDBJ databases">
        <title>Legionella lytica PCM 2298.</title>
        <authorList>
            <person name="Koper P."/>
        </authorList>
    </citation>
    <scope>NUCLEOTIDE SEQUENCE</scope>
    <source>
        <strain evidence="4">PCM 2298</strain>
        <plasmid evidence="4">pLlyPCM2298_1</plasmid>
    </source>
</reference>
<keyword evidence="5" id="KW-1185">Reference proteome</keyword>
<protein>
    <submittedName>
        <fullName evidence="4">Fic family protein</fullName>
    </submittedName>
</protein>
<proteinExistence type="predicted"/>
<accession>A0ABY4YC78</accession>
<gene>
    <name evidence="4" type="ORF">J2N86_14950</name>
</gene>
<evidence type="ECO:0000313" key="4">
    <source>
        <dbReference type="EMBL" id="USQ15258.1"/>
    </source>
</evidence>
<dbReference type="SUPFAM" id="SSF140931">
    <property type="entry name" value="Fic-like"/>
    <property type="match status" value="1"/>
</dbReference>
<dbReference type="InterPro" id="IPR036597">
    <property type="entry name" value="Fido-like_dom_sf"/>
</dbReference>
<dbReference type="PROSITE" id="PS51459">
    <property type="entry name" value="FIDO"/>
    <property type="match status" value="1"/>
</dbReference>
<keyword evidence="4" id="KW-0614">Plasmid</keyword>
<keyword evidence="2" id="KW-0812">Transmembrane</keyword>
<keyword evidence="2" id="KW-0472">Membrane</keyword>
<dbReference type="Gene3D" id="1.10.3290.10">
    <property type="entry name" value="Fido-like domain"/>
    <property type="match status" value="1"/>
</dbReference>
<dbReference type="InterPro" id="IPR003812">
    <property type="entry name" value="Fido"/>
</dbReference>
<sequence>MTPQFIQHKLRLGNLENGLTYLRNIPTEQLYRLYVDGSKLNEEQGPMAYDKRREYHDEVIRNENEILKALQSLLAPIQHGIGQREKALEIPNELLKKIHFRLIHKNDAHYDLMCAGCMEGASGFNISRQNLSKDGLRQLLQRSADPLETAYRYSLDLDSRTLYINDKNECLNQSYTAEQQHTFYTLIYEKDGYFQTSNSDDDDENDYEHIIEEYTKNFIKRFEVVRNEGNVDEVIRTIVDYIQRCEQLHPFPDGNSRTFVNTLMCYCLMQAGLPPVIFDKPAVVDGHSIDEITAIVKEGCINTLRLIDGEDGFHGFSHKEMMELKKEDPHLKNIIMQSYDIKASLDELLEPILGKNTLPVHEERVVEIDQYKREALVQEIRSLSTILVTASALSLTGEESTMAEKIRSETTDLESASIADLFEKKMSLYAALDAVIKKCMDQVKMSLQDSSMQIDPKNDLESCLCYLQYIKFSCEDRLLLGKHHHAEEKYFTDLTKHIEDVIPKLKQVITESECHKIRMRLKKLTDTYLNELNPQCKNYNLVNELKNTLEGKDDSAFNCIDKFYQKLNEKDNLQSLKSDKTRSSAQFILGISIIATTIITGIFPGILVMWATKKWPTELFVTHAATFVKKVDMEFGFFKSSHEPKNSEENLQEKENTSDLAPKRHV</sequence>